<dbReference type="Pfam" id="PF22628">
    <property type="entry name" value="zf-CCCH_10"/>
    <property type="match status" value="1"/>
</dbReference>
<gene>
    <name evidence="7" type="ORF">EgrG_000534200</name>
</gene>
<dbReference type="GO" id="GO:0005737">
    <property type="term" value="C:cytoplasm"/>
    <property type="evidence" value="ECO:0007669"/>
    <property type="project" value="TreeGrafter"/>
</dbReference>
<evidence type="ECO:0000259" key="6">
    <source>
        <dbReference type="Pfam" id="PF22628"/>
    </source>
</evidence>
<dbReference type="PANTHER" id="PTHR12675">
    <property type="entry name" value="MUSCLEBLIND-LIKE PROTEIN"/>
    <property type="match status" value="1"/>
</dbReference>
<evidence type="ECO:0000256" key="4">
    <source>
        <dbReference type="ARBA" id="ARBA00022833"/>
    </source>
</evidence>
<dbReference type="AlphaFoldDB" id="A0A068WTG4"/>
<keyword evidence="3" id="KW-0863">Zinc-finger</keyword>
<sequence>MYPKDTFLDNANNSASLNVFHDSGIASMTPQETTPSRTSSNQAVLVKDSQPAAARAKRQDWCRWPICKEYYKTGACSNERNGKKDGTPCQLAHVREEDGVSVNADNYVRVCFDSMGLIQPACRRAKCSFFHPPKHIRDQIIARRHAQYLQEKQAKIIRNQISNALMQIPSTSAVNPYVCLTDPLSNLSLNQFLMYNNCIVPDWTSPNLLAANRTTYVGTDANAARLPPAVGIDPSLLIYPQILPSAAVISAVNWADYVSKLSVQCLQQRTDSITPYNWLPVTPLNPQLLGTVVQPQAALTFHQLGTINSVAPPIGAPQPSNAAPCMQGAAQLPNVTR</sequence>
<dbReference type="GO" id="GO:0003723">
    <property type="term" value="F:RNA binding"/>
    <property type="evidence" value="ECO:0007669"/>
    <property type="project" value="TreeGrafter"/>
</dbReference>
<evidence type="ECO:0000313" key="9">
    <source>
        <dbReference type="WBParaSite" id="EgrG_000534200"/>
    </source>
</evidence>
<reference evidence="9" key="3">
    <citation type="submission" date="2020-10" db="UniProtKB">
        <authorList>
            <consortium name="WormBaseParasite"/>
        </authorList>
    </citation>
    <scope>IDENTIFICATION</scope>
</reference>
<reference evidence="7 8" key="1">
    <citation type="journal article" date="2013" name="Nature">
        <title>The genomes of four tapeworm species reveal adaptations to parasitism.</title>
        <authorList>
            <person name="Tsai I.J."/>
            <person name="Zarowiecki M."/>
            <person name="Holroyd N."/>
            <person name="Garciarrubio A."/>
            <person name="Sanchez-Flores A."/>
            <person name="Brooks K.L."/>
            <person name="Tracey A."/>
            <person name="Bobes R.J."/>
            <person name="Fragoso G."/>
            <person name="Sciutto E."/>
            <person name="Aslett M."/>
            <person name="Beasley H."/>
            <person name="Bennett H.M."/>
            <person name="Cai J."/>
            <person name="Camicia F."/>
            <person name="Clark R."/>
            <person name="Cucher M."/>
            <person name="De Silva N."/>
            <person name="Day T.A."/>
            <person name="Deplazes P."/>
            <person name="Estrada K."/>
            <person name="Fernandez C."/>
            <person name="Holland P.W."/>
            <person name="Hou J."/>
            <person name="Hu S."/>
            <person name="Huckvale T."/>
            <person name="Hung S.S."/>
            <person name="Kamenetzky L."/>
            <person name="Keane J.A."/>
            <person name="Kiss F."/>
            <person name="Koziol U."/>
            <person name="Lambert O."/>
            <person name="Liu K."/>
            <person name="Luo X."/>
            <person name="Luo Y."/>
            <person name="Macchiaroli N."/>
            <person name="Nichol S."/>
            <person name="Paps J."/>
            <person name="Parkinson J."/>
            <person name="Pouchkina-Stantcheva N."/>
            <person name="Riddiford N."/>
            <person name="Rosenzvit M."/>
            <person name="Salinas G."/>
            <person name="Wasmuth J.D."/>
            <person name="Zamanian M."/>
            <person name="Zheng Y."/>
            <person name="Cai X."/>
            <person name="Soberon X."/>
            <person name="Olson P.D."/>
            <person name="Laclette J.P."/>
            <person name="Brehm K."/>
            <person name="Berriman M."/>
            <person name="Garciarrubio A."/>
            <person name="Bobes R.J."/>
            <person name="Fragoso G."/>
            <person name="Sanchez-Flores A."/>
            <person name="Estrada K."/>
            <person name="Cevallos M.A."/>
            <person name="Morett E."/>
            <person name="Gonzalez V."/>
            <person name="Portillo T."/>
            <person name="Ochoa-Leyva A."/>
            <person name="Jose M.V."/>
            <person name="Sciutto E."/>
            <person name="Landa A."/>
            <person name="Jimenez L."/>
            <person name="Valdes V."/>
            <person name="Carrero J.C."/>
            <person name="Larralde C."/>
            <person name="Morales-Montor J."/>
            <person name="Limon-Lason J."/>
            <person name="Soberon X."/>
            <person name="Laclette J.P."/>
        </authorList>
    </citation>
    <scope>NUCLEOTIDE SEQUENCE [LARGE SCALE GENOMIC DNA]</scope>
</reference>
<keyword evidence="1" id="KW-0479">Metal-binding</keyword>
<reference evidence="7" key="2">
    <citation type="submission" date="2014-06" db="EMBL/GenBank/DDBJ databases">
        <authorList>
            <person name="Aslett M."/>
        </authorList>
    </citation>
    <scope>NUCLEOTIDE SEQUENCE</scope>
</reference>
<dbReference type="PANTHER" id="PTHR12675:SF12">
    <property type="entry name" value="PROTEIN MUSCLEBLIND"/>
    <property type="match status" value="1"/>
</dbReference>
<feature type="compositionally biased region" description="Polar residues" evidence="5">
    <location>
        <begin position="26"/>
        <end position="43"/>
    </location>
</feature>
<dbReference type="GO" id="GO:0008270">
    <property type="term" value="F:zinc ion binding"/>
    <property type="evidence" value="ECO:0007669"/>
    <property type="project" value="UniProtKB-KW"/>
</dbReference>
<dbReference type="Gene3D" id="3.30.1370.210">
    <property type="match status" value="1"/>
</dbReference>
<evidence type="ECO:0000313" key="8">
    <source>
        <dbReference type="Proteomes" id="UP000492820"/>
    </source>
</evidence>
<evidence type="ECO:0000256" key="1">
    <source>
        <dbReference type="ARBA" id="ARBA00022723"/>
    </source>
</evidence>
<dbReference type="OrthoDB" id="6252503at2759"/>
<evidence type="ECO:0000256" key="5">
    <source>
        <dbReference type="SAM" id="MobiDB-lite"/>
    </source>
</evidence>
<evidence type="ECO:0000256" key="3">
    <source>
        <dbReference type="ARBA" id="ARBA00022771"/>
    </source>
</evidence>
<dbReference type="GO" id="GO:0005654">
    <property type="term" value="C:nucleoplasm"/>
    <property type="evidence" value="ECO:0007669"/>
    <property type="project" value="TreeGrafter"/>
</dbReference>
<dbReference type="GO" id="GO:0043484">
    <property type="term" value="P:regulation of RNA splicing"/>
    <property type="evidence" value="ECO:0007669"/>
    <property type="project" value="TreeGrafter"/>
</dbReference>
<feature type="region of interest" description="Disordered" evidence="5">
    <location>
        <begin position="26"/>
        <end position="49"/>
    </location>
</feature>
<dbReference type="InterPro" id="IPR054429">
    <property type="entry name" value="Znf-CCCH_Muscleblind-like"/>
</dbReference>
<feature type="domain" description="Muscleblind-like CCCH zinc finger" evidence="6">
    <location>
        <begin position="106"/>
        <end position="145"/>
    </location>
</feature>
<name>A0A068WTG4_ECHGR</name>
<keyword evidence="2" id="KW-0677">Repeat</keyword>
<dbReference type="EMBL" id="LK028582">
    <property type="protein sequence ID" value="CDS20979.1"/>
    <property type="molecule type" value="Genomic_DNA"/>
</dbReference>
<keyword evidence="4" id="KW-0862">Zinc</keyword>
<organism evidence="7">
    <name type="scientific">Echinococcus granulosus</name>
    <name type="common">Hydatid tapeworm</name>
    <dbReference type="NCBI Taxonomy" id="6210"/>
    <lineage>
        <taxon>Eukaryota</taxon>
        <taxon>Metazoa</taxon>
        <taxon>Spiralia</taxon>
        <taxon>Lophotrochozoa</taxon>
        <taxon>Platyhelminthes</taxon>
        <taxon>Cestoda</taxon>
        <taxon>Eucestoda</taxon>
        <taxon>Cyclophyllidea</taxon>
        <taxon>Taeniidae</taxon>
        <taxon>Echinococcus</taxon>
        <taxon>Echinococcus granulosus group</taxon>
    </lineage>
</organism>
<accession>A0A068WTG4</accession>
<evidence type="ECO:0000313" key="7">
    <source>
        <dbReference type="EMBL" id="CDS20979.1"/>
    </source>
</evidence>
<evidence type="ECO:0000256" key="2">
    <source>
        <dbReference type="ARBA" id="ARBA00022737"/>
    </source>
</evidence>
<proteinExistence type="predicted"/>
<dbReference type="WBParaSite" id="EgrG_000534200">
    <property type="protein sequence ID" value="EgrG_000534200"/>
    <property type="gene ID" value="EgrG_000534200"/>
</dbReference>
<protein>
    <submittedName>
        <fullName evidence="7 9">Muscleblind protein 1</fullName>
    </submittedName>
</protein>
<dbReference type="Proteomes" id="UP000492820">
    <property type="component" value="Unassembled WGS sequence"/>
</dbReference>